<comment type="caution">
    <text evidence="3">The sequence shown here is derived from an EMBL/GenBank/DDBJ whole genome shotgun (WGS) entry which is preliminary data.</text>
</comment>
<evidence type="ECO:0000313" key="4">
    <source>
        <dbReference type="Proteomes" id="UP000662111"/>
    </source>
</evidence>
<keyword evidence="4" id="KW-1185">Reference proteome</keyword>
<dbReference type="Proteomes" id="UP000662111">
    <property type="component" value="Unassembled WGS sequence"/>
</dbReference>
<accession>A0ABQ2F865</accession>
<dbReference type="InterPro" id="IPR005545">
    <property type="entry name" value="YCII"/>
</dbReference>
<sequence length="75" mass="7891">MTAAWAFTPRTMATSVRAEGITPGPFHDSRQVVAGIYFLEARDLDTALAMASTNPILHQGGGLEVRPIHSGGPTA</sequence>
<dbReference type="Pfam" id="PF03795">
    <property type="entry name" value="YCII"/>
    <property type="match status" value="1"/>
</dbReference>
<organism evidence="3 4">
    <name type="scientific">Ornithinimicrobium pekingense</name>
    <dbReference type="NCBI Taxonomy" id="384677"/>
    <lineage>
        <taxon>Bacteria</taxon>
        <taxon>Bacillati</taxon>
        <taxon>Actinomycetota</taxon>
        <taxon>Actinomycetes</taxon>
        <taxon>Micrococcales</taxon>
        <taxon>Ornithinimicrobiaceae</taxon>
        <taxon>Ornithinimicrobium</taxon>
    </lineage>
</organism>
<dbReference type="SUPFAM" id="SSF54909">
    <property type="entry name" value="Dimeric alpha+beta barrel"/>
    <property type="match status" value="1"/>
</dbReference>
<dbReference type="Gene3D" id="3.30.70.1060">
    <property type="entry name" value="Dimeric alpha+beta barrel"/>
    <property type="match status" value="1"/>
</dbReference>
<evidence type="ECO:0000256" key="1">
    <source>
        <dbReference type="ARBA" id="ARBA00007689"/>
    </source>
</evidence>
<dbReference type="EMBL" id="BMLB01000002">
    <property type="protein sequence ID" value="GGK63183.1"/>
    <property type="molecule type" value="Genomic_DNA"/>
</dbReference>
<feature type="domain" description="YCII-related" evidence="2">
    <location>
        <begin position="23"/>
        <end position="68"/>
    </location>
</feature>
<protein>
    <recommendedName>
        <fullName evidence="2">YCII-related domain-containing protein</fullName>
    </recommendedName>
</protein>
<dbReference type="InterPro" id="IPR011008">
    <property type="entry name" value="Dimeric_a/b-barrel"/>
</dbReference>
<gene>
    <name evidence="3" type="ORF">GCM10011509_09440</name>
</gene>
<evidence type="ECO:0000259" key="2">
    <source>
        <dbReference type="Pfam" id="PF03795"/>
    </source>
</evidence>
<proteinExistence type="inferred from homology"/>
<comment type="similarity">
    <text evidence="1">Belongs to the YciI family.</text>
</comment>
<reference evidence="4" key="1">
    <citation type="journal article" date="2019" name="Int. J. Syst. Evol. Microbiol.">
        <title>The Global Catalogue of Microorganisms (GCM) 10K type strain sequencing project: providing services to taxonomists for standard genome sequencing and annotation.</title>
        <authorList>
            <consortium name="The Broad Institute Genomics Platform"/>
            <consortium name="The Broad Institute Genome Sequencing Center for Infectious Disease"/>
            <person name="Wu L."/>
            <person name="Ma J."/>
        </authorList>
    </citation>
    <scope>NUCLEOTIDE SEQUENCE [LARGE SCALE GENOMIC DNA]</scope>
    <source>
        <strain evidence="4">CGMCC 1.5362</strain>
    </source>
</reference>
<evidence type="ECO:0000313" key="3">
    <source>
        <dbReference type="EMBL" id="GGK63183.1"/>
    </source>
</evidence>
<name>A0ABQ2F865_9MICO</name>